<comment type="catalytic activity">
    <reaction evidence="4">
        <text>L-glutaminyl-[ribosomal protein uL3] + S-adenosyl-L-methionine = N(5)-methyl-L-glutaminyl-[ribosomal protein uL3] + S-adenosyl-L-homocysteine + H(+)</text>
        <dbReference type="Rhea" id="RHEA:45020"/>
        <dbReference type="Rhea" id="RHEA-COMP:11063"/>
        <dbReference type="Rhea" id="RHEA-COMP:11064"/>
        <dbReference type="ChEBI" id="CHEBI:15378"/>
        <dbReference type="ChEBI" id="CHEBI:30011"/>
        <dbReference type="ChEBI" id="CHEBI:57856"/>
        <dbReference type="ChEBI" id="CHEBI:59789"/>
        <dbReference type="ChEBI" id="CHEBI:61891"/>
        <dbReference type="EC" id="2.1.1.298"/>
    </reaction>
</comment>
<dbReference type="Proteomes" id="UP000264779">
    <property type="component" value="Unassembled WGS sequence"/>
</dbReference>
<evidence type="ECO:0000313" key="7">
    <source>
        <dbReference type="Proteomes" id="UP000264779"/>
    </source>
</evidence>
<evidence type="ECO:0000256" key="4">
    <source>
        <dbReference type="HAMAP-Rule" id="MF_02125"/>
    </source>
</evidence>
<accession>A0A358E312</accession>
<feature type="domain" description="Methyltransferase small" evidence="5">
    <location>
        <begin position="152"/>
        <end position="233"/>
    </location>
</feature>
<evidence type="ECO:0000256" key="3">
    <source>
        <dbReference type="ARBA" id="ARBA00022691"/>
    </source>
</evidence>
<dbReference type="Gene3D" id="3.40.50.150">
    <property type="entry name" value="Vaccinia Virus protein VP39"/>
    <property type="match status" value="1"/>
</dbReference>
<dbReference type="PANTHER" id="PTHR47806">
    <property type="entry name" value="50S RIBOSOMAL PROTEIN L3 GLUTAMINE METHYLTRANSFERASE"/>
    <property type="match status" value="1"/>
</dbReference>
<dbReference type="PROSITE" id="PS00092">
    <property type="entry name" value="N6_MTASE"/>
    <property type="match status" value="1"/>
</dbReference>
<dbReference type="AlphaFoldDB" id="A0A358E312"/>
<name>A0A358E312_9ALTE</name>
<evidence type="ECO:0000256" key="2">
    <source>
        <dbReference type="ARBA" id="ARBA00022679"/>
    </source>
</evidence>
<dbReference type="GO" id="GO:0005840">
    <property type="term" value="C:ribosome"/>
    <property type="evidence" value="ECO:0007669"/>
    <property type="project" value="UniProtKB-KW"/>
</dbReference>
<dbReference type="InterPro" id="IPR017127">
    <property type="entry name" value="Ribosome_uL3_MTase"/>
</dbReference>
<keyword evidence="3 4" id="KW-0949">S-adenosyl-L-methionine</keyword>
<keyword evidence="6" id="KW-0687">Ribonucleoprotein</keyword>
<dbReference type="CDD" id="cd02440">
    <property type="entry name" value="AdoMet_MTases"/>
    <property type="match status" value="1"/>
</dbReference>
<dbReference type="FunFam" id="3.40.50.150:FF:000042">
    <property type="entry name" value="50S ribosomal protein L3 glutamine methyltransferase"/>
    <property type="match status" value="1"/>
</dbReference>
<dbReference type="PANTHER" id="PTHR47806:SF1">
    <property type="entry name" value="RIBOSOMAL PROTEIN UL3 GLUTAMINE METHYLTRANSFERASE"/>
    <property type="match status" value="1"/>
</dbReference>
<dbReference type="NCBIfam" id="TIGR03534">
    <property type="entry name" value="RF_mod_PrmC"/>
    <property type="match status" value="1"/>
</dbReference>
<dbReference type="InterPro" id="IPR029063">
    <property type="entry name" value="SAM-dependent_MTases_sf"/>
</dbReference>
<proteinExistence type="inferred from homology"/>
<keyword evidence="2 4" id="KW-0808">Transferase</keyword>
<dbReference type="GO" id="GO:0036009">
    <property type="term" value="F:protein-glutamine N-methyltransferase activity"/>
    <property type="evidence" value="ECO:0007669"/>
    <property type="project" value="UniProtKB-UniRule"/>
</dbReference>
<reference evidence="6 7" key="1">
    <citation type="journal article" date="2018" name="Nat. Biotechnol.">
        <title>A standardized bacterial taxonomy based on genome phylogeny substantially revises the tree of life.</title>
        <authorList>
            <person name="Parks D.H."/>
            <person name="Chuvochina M."/>
            <person name="Waite D.W."/>
            <person name="Rinke C."/>
            <person name="Skarshewski A."/>
            <person name="Chaumeil P.A."/>
            <person name="Hugenholtz P."/>
        </authorList>
    </citation>
    <scope>NUCLEOTIDE SEQUENCE [LARGE SCALE GENOMIC DNA]</scope>
    <source>
        <strain evidence="6">UBA11621</strain>
    </source>
</reference>
<dbReference type="SUPFAM" id="SSF53335">
    <property type="entry name" value="S-adenosyl-L-methionine-dependent methyltransferases"/>
    <property type="match status" value="1"/>
</dbReference>
<comment type="similarity">
    <text evidence="4">Belongs to the protein N5-glutamine methyltransferase family. PrmB subfamily.</text>
</comment>
<dbReference type="EC" id="2.1.1.298" evidence="4"/>
<organism evidence="6 7">
    <name type="scientific">Alteromonas australica</name>
    <dbReference type="NCBI Taxonomy" id="589873"/>
    <lineage>
        <taxon>Bacteria</taxon>
        <taxon>Pseudomonadati</taxon>
        <taxon>Pseudomonadota</taxon>
        <taxon>Gammaproteobacteria</taxon>
        <taxon>Alteromonadales</taxon>
        <taxon>Alteromonadaceae</taxon>
        <taxon>Alteromonas/Salinimonas group</taxon>
        <taxon>Alteromonas</taxon>
    </lineage>
</organism>
<protein>
    <recommendedName>
        <fullName evidence="4">Ribosomal protein uL3 glutamine methyltransferase</fullName>
        <shortName evidence="4">uL3 MTase</shortName>
        <ecNumber evidence="4">2.1.1.298</ecNumber>
    </recommendedName>
    <alternativeName>
        <fullName evidence="4">N5-glutamine methyltransferase PrmB</fullName>
    </alternativeName>
</protein>
<dbReference type="PIRSF" id="PIRSF037167">
    <property type="entry name" value="Mtase_YfcB_prd"/>
    <property type="match status" value="1"/>
</dbReference>
<keyword evidence="6" id="KW-0689">Ribosomal protein</keyword>
<dbReference type="InterPro" id="IPR002052">
    <property type="entry name" value="DNA_methylase_N6_adenine_CS"/>
</dbReference>
<dbReference type="NCBIfam" id="TIGR00536">
    <property type="entry name" value="hemK_fam"/>
    <property type="match status" value="1"/>
</dbReference>
<gene>
    <name evidence="4" type="primary">prmB</name>
    <name evidence="6" type="ORF">DEB45_16225</name>
</gene>
<evidence type="ECO:0000313" key="6">
    <source>
        <dbReference type="EMBL" id="HBU52800.1"/>
    </source>
</evidence>
<dbReference type="GO" id="GO:0003676">
    <property type="term" value="F:nucleic acid binding"/>
    <property type="evidence" value="ECO:0007669"/>
    <property type="project" value="InterPro"/>
</dbReference>
<dbReference type="GO" id="GO:0032259">
    <property type="term" value="P:methylation"/>
    <property type="evidence" value="ECO:0007669"/>
    <property type="project" value="UniProtKB-KW"/>
</dbReference>
<dbReference type="InterPro" id="IPR004556">
    <property type="entry name" value="HemK-like"/>
</dbReference>
<dbReference type="EMBL" id="DONK01000254">
    <property type="protein sequence ID" value="HBU52800.1"/>
    <property type="molecule type" value="Genomic_DNA"/>
</dbReference>
<dbReference type="Gene3D" id="1.10.8.10">
    <property type="entry name" value="DNA helicase RuvA subunit, C-terminal domain"/>
    <property type="match status" value="1"/>
</dbReference>
<comment type="caution">
    <text evidence="6">The sequence shown here is derived from an EMBL/GenBank/DDBJ whole genome shotgun (WGS) entry which is preliminary data.</text>
</comment>
<dbReference type="NCBIfam" id="TIGR03533">
    <property type="entry name" value="L3_gln_methyl"/>
    <property type="match status" value="1"/>
</dbReference>
<keyword evidence="1 4" id="KW-0489">Methyltransferase</keyword>
<dbReference type="InterPro" id="IPR019874">
    <property type="entry name" value="RF_methyltr_PrmC"/>
</dbReference>
<sequence>MIPALKFLMYPNTMTDKFYLEEAIEDLHTLLDMTRWATSRFNDAALYFGHGTDNAWDEATSLVMQALHLPHPLLEQVGESVLASRLTKSEREKIAELVLKRVQTRMPLPYITNEAWFCGMPFYVDERVLIPRSPFAELIQNEFAPFVEASPSSILDMCTGGGCIAIALAHAYPDAQVDAVDISSDALEVADINIQEHGLSHRVYPIQSDLFASLTGQKYDLIVSNPPYVDAEDMADLPDEYHHEPELALAAGEDGLELVDIMLREAPTYLNDGGWLFVEVGNSEVHMNHRFPGLEVIWLAFENGGSGIFAVGKDTLVTYFSSKD</sequence>
<dbReference type="Pfam" id="PF05175">
    <property type="entry name" value="MTS"/>
    <property type="match status" value="1"/>
</dbReference>
<evidence type="ECO:0000256" key="1">
    <source>
        <dbReference type="ARBA" id="ARBA00022603"/>
    </source>
</evidence>
<dbReference type="GO" id="GO:0005829">
    <property type="term" value="C:cytosol"/>
    <property type="evidence" value="ECO:0007669"/>
    <property type="project" value="TreeGrafter"/>
</dbReference>
<comment type="function">
    <text evidence="4">Methylates ribosomal protein uL3 on a specific glutamine residue.</text>
</comment>
<evidence type="ECO:0000259" key="5">
    <source>
        <dbReference type="Pfam" id="PF05175"/>
    </source>
</evidence>
<dbReference type="InterPro" id="IPR007848">
    <property type="entry name" value="Small_mtfrase_dom"/>
</dbReference>
<dbReference type="HAMAP" id="MF_02125">
    <property type="entry name" value="L3_methyltr_PrmB"/>
    <property type="match status" value="1"/>
</dbReference>